<name>A0AAV1N696_SCOSC</name>
<evidence type="ECO:0000256" key="4">
    <source>
        <dbReference type="ARBA" id="ARBA00022840"/>
    </source>
</evidence>
<dbReference type="Pfam" id="PF02210">
    <property type="entry name" value="Laminin_G_2"/>
    <property type="match status" value="2"/>
</dbReference>
<dbReference type="Gene3D" id="3.30.200.20">
    <property type="entry name" value="Phosphorylase Kinase, domain 1"/>
    <property type="match status" value="1"/>
</dbReference>
<dbReference type="InterPro" id="IPR008271">
    <property type="entry name" value="Ser/Thr_kinase_AS"/>
</dbReference>
<dbReference type="InterPro" id="IPR039005">
    <property type="entry name" value="CSPG_rpt"/>
</dbReference>
<feature type="repeat" description="CSPG" evidence="7">
    <location>
        <begin position="1528"/>
        <end position="1620"/>
    </location>
</feature>
<evidence type="ECO:0000256" key="10">
    <source>
        <dbReference type="SAM" id="Phobius"/>
    </source>
</evidence>
<dbReference type="SMART" id="SM00220">
    <property type="entry name" value="S_TKc"/>
    <property type="match status" value="1"/>
</dbReference>
<dbReference type="PANTHER" id="PTHR45739:SF12">
    <property type="entry name" value="CHONDROITIN SULFATE PROTEOGLYCAN 4-LIKE ISOFORM X2"/>
    <property type="match status" value="1"/>
</dbReference>
<feature type="repeat" description="CSPG" evidence="7">
    <location>
        <begin position="2012"/>
        <end position="2102"/>
    </location>
</feature>
<evidence type="ECO:0000256" key="6">
    <source>
        <dbReference type="PROSITE-ProRule" id="PRU00122"/>
    </source>
</evidence>
<evidence type="ECO:0000256" key="3">
    <source>
        <dbReference type="ARBA" id="ARBA00022741"/>
    </source>
</evidence>
<keyword evidence="1" id="KW-0732">Signal</keyword>
<comment type="caution">
    <text evidence="6">Lacks conserved residue(s) required for the propagation of feature annotation.</text>
</comment>
<feature type="repeat" description="CSPG" evidence="7">
    <location>
        <begin position="2531"/>
        <end position="2620"/>
    </location>
</feature>
<dbReference type="PROSITE" id="PS51854">
    <property type="entry name" value="CSPG"/>
    <property type="match status" value="13"/>
</dbReference>
<evidence type="ECO:0000313" key="13">
    <source>
        <dbReference type="EMBL" id="CAK6954698.1"/>
    </source>
</evidence>
<keyword evidence="3 8" id="KW-0547">Nucleotide-binding</keyword>
<feature type="domain" description="Laminin G" evidence="12">
    <location>
        <begin position="697"/>
        <end position="883"/>
    </location>
</feature>
<dbReference type="SUPFAM" id="SSF49899">
    <property type="entry name" value="Concanavalin A-like lectins/glucanases"/>
    <property type="match status" value="2"/>
</dbReference>
<reference evidence="13 14" key="1">
    <citation type="submission" date="2024-01" db="EMBL/GenBank/DDBJ databases">
        <authorList>
            <person name="Alioto T."/>
            <person name="Alioto T."/>
            <person name="Gomez Garrido J."/>
        </authorList>
    </citation>
    <scope>NUCLEOTIDE SEQUENCE [LARGE SCALE GENOMIC DNA]</scope>
</reference>
<feature type="repeat" description="CSPG" evidence="7">
    <location>
        <begin position="2249"/>
        <end position="2348"/>
    </location>
</feature>
<evidence type="ECO:0000259" key="11">
    <source>
        <dbReference type="PROSITE" id="PS50011"/>
    </source>
</evidence>
<feature type="compositionally biased region" description="Polar residues" evidence="9">
    <location>
        <begin position="3018"/>
        <end position="3029"/>
    </location>
</feature>
<feature type="repeat" description="CSPG" evidence="7">
    <location>
        <begin position="919"/>
        <end position="1032"/>
    </location>
</feature>
<dbReference type="GO" id="GO:0004672">
    <property type="term" value="F:protein kinase activity"/>
    <property type="evidence" value="ECO:0007669"/>
    <property type="project" value="InterPro"/>
</dbReference>
<dbReference type="SMART" id="SM00282">
    <property type="entry name" value="LamG"/>
    <property type="match status" value="2"/>
</dbReference>
<evidence type="ECO:0000256" key="9">
    <source>
        <dbReference type="SAM" id="MobiDB-lite"/>
    </source>
</evidence>
<dbReference type="PROSITE" id="PS00108">
    <property type="entry name" value="PROTEIN_KINASE_ST"/>
    <property type="match status" value="1"/>
</dbReference>
<keyword evidence="14" id="KW-1185">Reference proteome</keyword>
<feature type="compositionally biased region" description="Gly residues" evidence="9">
    <location>
        <begin position="2854"/>
        <end position="2868"/>
    </location>
</feature>
<feature type="region of interest" description="Disordered" evidence="9">
    <location>
        <begin position="3037"/>
        <end position="3060"/>
    </location>
</feature>
<feature type="compositionally biased region" description="Polar residues" evidence="9">
    <location>
        <begin position="322"/>
        <end position="340"/>
    </location>
</feature>
<sequence>MYELPRNYRLLAVLGKGGFGDVLKCIKQDTKEIVAVKMPRHDCNLTDEVFYFITLISVKLCHVCKHHIYHALIYLQWNLLKYFKRNNLDNSNIVRFIDSFLLRDDRCALVFEMLEVTLKDFYINQRDFTPMYLHEVRNIIQQLANALQALKAVNVIHADIKLDNIMLVNTKVQPLTVKLIDFGLSFHTRRARQGDIHQATHYRAPEIILGLPFSEAIDMWSLGIVMGYIALGDALFPGFSDYDTMRCVIDLLGVPPDHLLCAGMHAKQYFLNLVNMKMVDAEERKMCVNLLKGMLQLDGYLRITPSEVLAHPFIIRGTLQHSSYQGTEPGTSQEMQTGPSQAPEPGTIQETLNLSSFNSISENSGSSPPPQPGVMLVQLPQTSHSLSSDEDKEWQLESCYETFDSSISQTAEPGTSQANSKVNESTTGFSESTSPTIPPGVILVQSSPPECCLRWDEESGQQSETSPSEYISKNTPVESSRRNHELPLPPYVPECNAYQDELEHTATTSGQVYGVSFYGDGYIHLRTVESSIQTLLHVRFRTSSQTGLLFLAAGSRDFLLLELISGRLQVRLDLGSGERSLRSEKGIHLSDLGWHSMELTHDRHNVTMTVDRNSHTSLRMPGPDLELRVEDGLFVGGVVGLNHAYLLNISTGFRGCIDEAVFNEHNLLSSLKPYSGYKSIHEVSLGCSPQFSATEEDSISFFSSKAFITLPPWEVPQEGLFECELYPSTREEDGIVLYSSGNQGDFVAIEIRDGHLVAMVGNGVGSKTELHSLTHVNGNFTWYPIQLHLRPESIELKVGEELVKANLGLELQVIQLKGPLFLGGLDEQVRGEVRRAGLMSTAAEWQMARGGGSFKGCLRNIRVNTLRMGLPHAVITKDITVGCKTGQPPDAVTTVSPTDGREFDTTTAQPTGNNSDKKKSNFLLLRKLEVAEGSRAPLEPKHIKVNLDFRKLGIHPSQFMFRIEEQPVHGQLRLDLSPDPDGMLEEGQERTITMESEEKDRTFSMLDLWQGRVMYVHSGSEDQQDFFMFSVFSSNKKELPVFLKGNRLHRFDISISPVNDAPVLSLPEGNFFTLLENSKRPLTTDVLRVSDPDSNPEDLVFSSLGNLNTEAGHLEHQDYPGRAINLFSLQDLEEEKIDFVHTGVPTSRLALRVSDGHKLSNTVVFRIMAVVLEHKLVNNTGLEVNQGGASFITTNHLAVQVNVAEQAVEINYDVTESPQYGELQRLHSSGEWKSTALFSQKLVEKERIRYLNTYYGLQTQNNITDQFKCKISIGSLETEEVVFPIVVRWIQYKITRSKMEVNGIQKAIVTPENLNVISKGVKLNESDLFFRLLTVPKKGKLLLNNKALQRNSIFSQKNITDSLVKYELLNRLHDDTRDTFSFQVFSTLANSTTYDFRINIKAESNAITVVNKGLSILEGGSKVITKDILFTHTASNREVLYSITVNPRHGYIRRINLSNSSSINDNIVSFTNQDIIEERIMYVHDDSETKQDSFTFQIAVYKPHKLTSKKEEDEQTFNISVQLINDQRPVRVVNKVFHVARDGQRLVTLNDLRFQDDDTDFEDDWLVYTRRGIPMGELVLASDTSHKLYEFTQRDLEQKKVLFVHRGVSFGRFVLFVSDGKHYVSTLLEVMAQDPYLQVENNTGLMVQRGGITTLTSTNLSVFSNLDIRDPQEVTFEVFIPPKHGVLCFNDGDRDTVTEADAISIFTQGDLVAGRLAYYHDSSHELSDVFNVTSRARERSTEQRMDKGRREVHLDIGVSVKIFLESHQRPPTVITNQPVVVAEGQNVSINREHLEVVHDDSLPSEIVFTIQSSPTLGFIQRLSPEDKKGIKNGEQQHLYQGFRQQPTASFTQEDLNQGFMVYHQETKGSTNDSILLEATNGVTKVGPVRLEIDIIPILLPLQVSDLILDEGSSLPLTPSIIKVTNHHFSGMNFLYQIIIPPRHGHLEHSRIPGMPITAFTHTEVEREYISYIHDGSDTLNDNFTIVANQTEIRKHSLPCTVPISITPVNDETPVVTTNRGLKVWVGSVTEISVDDLSAEDSDTPSEGLEFIVTPPSNGHLALKSAPSRHILNFTQNHIQTGQLVFVHSGASSGGFHFQVNDGVNFAPRQIFSTTAHSLVLTLQRHHPMEVYPGSVTPISEQELKVGTNDVNDIRRNHSVVFAVTVPPKLGRLVQRMPDNSTRNISTFTQSMVNDGVILYDQNKPESLGWSATDSFSFTVSSPPAFLTAHVFTILISYQANEHHDNPQHRTRLLNNAGAVVAEGGKVTIDSSILDASNLLRKVPERYQEGHHILYRVVTLPRHGVLSTQGSNLTREQPDFSQVTLNKIGITYIHDDSETTSDSFTFRAWVAPLDLSNSSSSSSLSAFSSNSSNSSSSSSSSFSPLYSSSSLPSLDMVSHRRAKDRLTVTEMFNITVTPVNDQPPLIKTRARSMKVVIGERVVLGPDSLQVEDHDTPPEELHYLVISKPNNGYLTLGERPEPVTSFTQYDVNHNRLHFIQQGEPSTGVFYLNVTDGHHRPLYKRFSLEVIKPSVFMVNNTGLSLVQGKTAVVLTTNQLAAQTNGRSQANITYIVTTHPRHGRIAINDQEVMTFCHEDLQLGRVVYHMTDFSESEDSFQMSVSASSPGVEYGNVTGQIVNVIVRPLIHLRESVRVPSGIAVKLGKAMMDASELARISRVDPVFQILSPPKHGKLVKITYDLNRPSEVLKSFTFRDVVQGRVAIEETLSDSNNQLPRNKSALTTARGHTPATTLNDSFIFLLKAGHIQPAKGELHFTILPHHQMYHGTTGLNKANGASREHMTTRLQQQNRTTTGVGRGGGRGGSMTNSDILSHKHHNRTQHRMRPNNRWANNTRSGSHGGRSGSGVVGAGGRHSHSPYPHIPPDMVKHGPTNPPVLHPVHVEVLPRPASDPLFIILPLLACLLLIIILIVLILVFRHRKEKQARLQLFRHLAALPPPPEGSLYLGQPERSVAIPSVVVTPLGYVSCPTSPRVPMSPRRKSLAPGMTFWGSVESDRDGNIRGGNSNETDNVTGCNVLPADTAGFKTSVRPRSPTPNLKDDQYWV</sequence>
<feature type="compositionally biased region" description="Polar residues" evidence="9">
    <location>
        <begin position="905"/>
        <end position="914"/>
    </location>
</feature>
<dbReference type="InterPro" id="IPR000719">
    <property type="entry name" value="Prot_kinase_dom"/>
</dbReference>
<evidence type="ECO:0000313" key="14">
    <source>
        <dbReference type="Proteomes" id="UP001314229"/>
    </source>
</evidence>
<feature type="compositionally biased region" description="Polar residues" evidence="9">
    <location>
        <begin position="406"/>
        <end position="435"/>
    </location>
</feature>
<dbReference type="InterPro" id="IPR001791">
    <property type="entry name" value="Laminin_G"/>
</dbReference>
<feature type="region of interest" description="Disordered" evidence="9">
    <location>
        <begin position="888"/>
        <end position="918"/>
    </location>
</feature>
<dbReference type="Proteomes" id="UP001314229">
    <property type="component" value="Unassembled WGS sequence"/>
</dbReference>
<feature type="compositionally biased region" description="Low complexity" evidence="9">
    <location>
        <begin position="2800"/>
        <end position="2811"/>
    </location>
</feature>
<feature type="region of interest" description="Disordered" evidence="9">
    <location>
        <begin position="322"/>
        <end position="348"/>
    </location>
</feature>
<evidence type="ECO:0000259" key="12">
    <source>
        <dbReference type="PROSITE" id="PS50025"/>
    </source>
</evidence>
<evidence type="ECO:0000256" key="8">
    <source>
        <dbReference type="PROSITE-ProRule" id="PRU10141"/>
    </source>
</evidence>
<dbReference type="Gene3D" id="1.10.510.10">
    <property type="entry name" value="Transferase(Phosphotransferase) domain 1"/>
    <property type="match status" value="1"/>
</dbReference>
<dbReference type="PROSITE" id="PS50025">
    <property type="entry name" value="LAM_G_DOMAIN"/>
    <property type="match status" value="2"/>
</dbReference>
<proteinExistence type="predicted"/>
<dbReference type="InterPro" id="IPR011009">
    <property type="entry name" value="Kinase-like_dom_sf"/>
</dbReference>
<organism evidence="13 14">
    <name type="scientific">Scomber scombrus</name>
    <name type="common">Atlantic mackerel</name>
    <name type="synonym">Scomber vernalis</name>
    <dbReference type="NCBI Taxonomy" id="13677"/>
    <lineage>
        <taxon>Eukaryota</taxon>
        <taxon>Metazoa</taxon>
        <taxon>Chordata</taxon>
        <taxon>Craniata</taxon>
        <taxon>Vertebrata</taxon>
        <taxon>Euteleostomi</taxon>
        <taxon>Actinopterygii</taxon>
        <taxon>Neopterygii</taxon>
        <taxon>Teleostei</taxon>
        <taxon>Neoteleostei</taxon>
        <taxon>Acanthomorphata</taxon>
        <taxon>Pelagiaria</taxon>
        <taxon>Scombriformes</taxon>
        <taxon>Scombridae</taxon>
        <taxon>Scomber</taxon>
    </lineage>
</organism>
<feature type="repeat" description="CSPG" evidence="7">
    <location>
        <begin position="1897"/>
        <end position="1988"/>
    </location>
</feature>
<feature type="domain" description="Laminin G" evidence="12">
    <location>
        <begin position="512"/>
        <end position="687"/>
    </location>
</feature>
<dbReference type="InterPro" id="IPR017441">
    <property type="entry name" value="Protein_kinase_ATP_BS"/>
</dbReference>
<dbReference type="Gene3D" id="2.60.120.200">
    <property type="match status" value="2"/>
</dbReference>
<evidence type="ECO:0000256" key="1">
    <source>
        <dbReference type="ARBA" id="ARBA00022729"/>
    </source>
</evidence>
<evidence type="ECO:0000256" key="7">
    <source>
        <dbReference type="PROSITE-ProRule" id="PRU01201"/>
    </source>
</evidence>
<dbReference type="PROSITE" id="PS00107">
    <property type="entry name" value="PROTEIN_KINASE_ATP"/>
    <property type="match status" value="1"/>
</dbReference>
<feature type="binding site" evidence="8">
    <location>
        <position position="37"/>
    </location>
    <ligand>
        <name>ATP</name>
        <dbReference type="ChEBI" id="CHEBI:30616"/>
    </ligand>
</feature>
<keyword evidence="10" id="KW-0472">Membrane</keyword>
<feature type="region of interest" description="Disordered" evidence="9">
    <location>
        <begin position="3013"/>
        <end position="3032"/>
    </location>
</feature>
<protein>
    <submittedName>
        <fullName evidence="13">Chondroitin sulfate proteoglycan 4-like</fullName>
    </submittedName>
</protein>
<feature type="repeat" description="CSPG" evidence="7">
    <location>
        <begin position="1770"/>
        <end position="1879"/>
    </location>
</feature>
<feature type="region of interest" description="Disordered" evidence="9">
    <location>
        <begin position="2789"/>
        <end position="2869"/>
    </location>
</feature>
<dbReference type="GO" id="GO:0005524">
    <property type="term" value="F:ATP binding"/>
    <property type="evidence" value="ECO:0007669"/>
    <property type="project" value="UniProtKB-UniRule"/>
</dbReference>
<dbReference type="InterPro" id="IPR051561">
    <property type="entry name" value="FRAS1_ECM"/>
</dbReference>
<evidence type="ECO:0000256" key="5">
    <source>
        <dbReference type="ARBA" id="ARBA00023180"/>
    </source>
</evidence>
<keyword evidence="5" id="KW-0325">Glycoprotein</keyword>
<keyword evidence="2" id="KW-0677">Repeat</keyword>
<keyword evidence="10" id="KW-0812">Transmembrane</keyword>
<feature type="repeat" description="CSPG" evidence="7">
    <location>
        <begin position="1405"/>
        <end position="1499"/>
    </location>
</feature>
<dbReference type="InterPro" id="IPR013320">
    <property type="entry name" value="ConA-like_dom_sf"/>
</dbReference>
<feature type="compositionally biased region" description="Polar residues" evidence="9">
    <location>
        <begin position="460"/>
        <end position="478"/>
    </location>
</feature>
<feature type="region of interest" description="Disordered" evidence="9">
    <location>
        <begin position="2361"/>
        <end position="2391"/>
    </location>
</feature>
<dbReference type="PROSITE" id="PS50011">
    <property type="entry name" value="PROTEIN_KINASE_DOM"/>
    <property type="match status" value="1"/>
</dbReference>
<comment type="caution">
    <text evidence="13">The sequence shown here is derived from an EMBL/GenBank/DDBJ whole genome shotgun (WGS) entry which is preliminary data.</text>
</comment>
<feature type="region of interest" description="Disordered" evidence="9">
    <location>
        <begin position="406"/>
        <end position="441"/>
    </location>
</feature>
<feature type="repeat" description="CSPG" evidence="7">
    <location>
        <begin position="1636"/>
        <end position="1735"/>
    </location>
</feature>
<gene>
    <name evidence="13" type="ORF">FSCOSCO3_A006745</name>
</gene>
<feature type="domain" description="Protein kinase" evidence="11">
    <location>
        <begin position="8"/>
        <end position="314"/>
    </location>
</feature>
<feature type="repeat" description="CSPG" evidence="7">
    <location>
        <begin position="2119"/>
        <end position="2220"/>
    </location>
</feature>
<feature type="region of interest" description="Disordered" evidence="9">
    <location>
        <begin position="456"/>
        <end position="486"/>
    </location>
</feature>
<accession>A0AAV1N696</accession>
<feature type="transmembrane region" description="Helical" evidence="10">
    <location>
        <begin position="2909"/>
        <end position="2932"/>
    </location>
</feature>
<evidence type="ECO:0000256" key="2">
    <source>
        <dbReference type="ARBA" id="ARBA00022737"/>
    </source>
</evidence>
<dbReference type="CDD" id="cd00110">
    <property type="entry name" value="LamG"/>
    <property type="match status" value="2"/>
</dbReference>
<dbReference type="Pfam" id="PF16184">
    <property type="entry name" value="Cadherin_3"/>
    <property type="match status" value="12"/>
</dbReference>
<keyword evidence="4 8" id="KW-0067">ATP-binding</keyword>
<dbReference type="SUPFAM" id="SSF56112">
    <property type="entry name" value="Protein kinase-like (PK-like)"/>
    <property type="match status" value="1"/>
</dbReference>
<feature type="repeat" description="CSPG" evidence="7">
    <location>
        <begin position="2423"/>
        <end position="2514"/>
    </location>
</feature>
<feature type="compositionally biased region" description="Basic residues" evidence="9">
    <location>
        <begin position="2830"/>
        <end position="2842"/>
    </location>
</feature>
<dbReference type="PANTHER" id="PTHR45739">
    <property type="entry name" value="MATRIX PROTEIN, PUTATIVE-RELATED"/>
    <property type="match status" value="1"/>
</dbReference>
<dbReference type="EMBL" id="CAWUFR010000018">
    <property type="protein sequence ID" value="CAK6954698.1"/>
    <property type="molecule type" value="Genomic_DNA"/>
</dbReference>
<feature type="repeat" description="CSPG" evidence="7">
    <location>
        <begin position="1063"/>
        <end position="1156"/>
    </location>
</feature>
<dbReference type="GO" id="GO:0009653">
    <property type="term" value="P:anatomical structure morphogenesis"/>
    <property type="evidence" value="ECO:0007669"/>
    <property type="project" value="TreeGrafter"/>
</dbReference>
<dbReference type="Pfam" id="PF00069">
    <property type="entry name" value="Pkinase"/>
    <property type="match status" value="1"/>
</dbReference>
<keyword evidence="10" id="KW-1133">Transmembrane helix</keyword>
<feature type="repeat" description="CSPG" evidence="7">
    <location>
        <begin position="1173"/>
        <end position="1272"/>
    </location>
</feature>